<comment type="caution">
    <text evidence="2">The sequence shown here is derived from an EMBL/GenBank/DDBJ whole genome shotgun (WGS) entry which is preliminary data.</text>
</comment>
<dbReference type="PANTHER" id="PTHR43135">
    <property type="entry name" value="ALPHA-D-RIBOSE 1-METHYLPHOSPHONATE 5-TRIPHOSPHATE DIPHOSPHATASE"/>
    <property type="match status" value="1"/>
</dbReference>
<keyword evidence="2" id="KW-0378">Hydrolase</keyword>
<accession>A0A140L358</accession>
<dbReference type="OrthoDB" id="9797498at2"/>
<dbReference type="Pfam" id="PF01979">
    <property type="entry name" value="Amidohydro_1"/>
    <property type="match status" value="1"/>
</dbReference>
<evidence type="ECO:0000259" key="1">
    <source>
        <dbReference type="Pfam" id="PF01979"/>
    </source>
</evidence>
<evidence type="ECO:0000313" key="3">
    <source>
        <dbReference type="Proteomes" id="UP000070427"/>
    </source>
</evidence>
<organism evidence="2 3">
    <name type="scientific">Fervidicola ferrireducens</name>
    <dbReference type="NCBI Taxonomy" id="520764"/>
    <lineage>
        <taxon>Bacteria</taxon>
        <taxon>Bacillati</taxon>
        <taxon>Bacillota</taxon>
        <taxon>Clostridia</taxon>
        <taxon>Thermosediminibacterales</taxon>
        <taxon>Thermosediminibacteraceae</taxon>
        <taxon>Fervidicola</taxon>
    </lineage>
</organism>
<dbReference type="InParanoid" id="A0A140L358"/>
<keyword evidence="3" id="KW-1185">Reference proteome</keyword>
<feature type="domain" description="Amidohydrolase-related" evidence="1">
    <location>
        <begin position="2"/>
        <end position="293"/>
    </location>
</feature>
<protein>
    <submittedName>
        <fullName evidence="2">Imidazolonepropionase</fullName>
        <ecNumber evidence="2">3.5.2.7</ecNumber>
    </submittedName>
</protein>
<sequence>MFVDCHIHISLDGKDSKKWRCLITEKKYEPIKDILNLYKKKNILVLRDGGDNLGISQIARDIAASLGIIYKSPGWAIYKKGKYGNFLGKPVSGIDDFKDVFAEIRKVKADHLKVILTGLVDFDCYGKVGEIAFTENELTYMVQSAKEKGLPVMVHANSPMGVKMAIEAGADTIEHGYFLTEEELHMMAEKGVVWVPTLAPLGNILENGELRALYSDKIENIRKIFDGHLKAIKKALSLGVKVAVGSDSGSLGVHHVQGFFDEVRHFKKCGISEKEIYKMAVENGLKALGMDAKSEFLRRTPIS</sequence>
<dbReference type="STRING" id="520764.AN618_21080"/>
<dbReference type="RefSeq" id="WP_066354745.1">
    <property type="nucleotide sequence ID" value="NZ_LOED01000035.1"/>
</dbReference>
<dbReference type="EC" id="3.5.2.7" evidence="2"/>
<dbReference type="InterPro" id="IPR006680">
    <property type="entry name" value="Amidohydro-rel"/>
</dbReference>
<dbReference type="PATRIC" id="fig|520764.3.peg.2253"/>
<dbReference type="EMBL" id="LOED01000035">
    <property type="protein sequence ID" value="KXG74983.1"/>
    <property type="molecule type" value="Genomic_DNA"/>
</dbReference>
<dbReference type="Gene3D" id="3.20.20.140">
    <property type="entry name" value="Metal-dependent hydrolases"/>
    <property type="match status" value="1"/>
</dbReference>
<evidence type="ECO:0000313" key="2">
    <source>
        <dbReference type="EMBL" id="KXG74983.1"/>
    </source>
</evidence>
<dbReference type="AlphaFoldDB" id="A0A140L358"/>
<dbReference type="PANTHER" id="PTHR43135:SF3">
    <property type="entry name" value="ALPHA-D-RIBOSE 1-METHYLPHOSPHONATE 5-TRIPHOSPHATE DIPHOSPHATASE"/>
    <property type="match status" value="1"/>
</dbReference>
<dbReference type="GO" id="GO:0050480">
    <property type="term" value="F:imidazolonepropionase activity"/>
    <property type="evidence" value="ECO:0007669"/>
    <property type="project" value="UniProtKB-EC"/>
</dbReference>
<proteinExistence type="predicted"/>
<gene>
    <name evidence="2" type="primary">hutI_2</name>
    <name evidence="2" type="ORF">AN618_21080</name>
</gene>
<dbReference type="Proteomes" id="UP000070427">
    <property type="component" value="Unassembled WGS sequence"/>
</dbReference>
<reference evidence="2 3" key="1">
    <citation type="submission" date="2015-12" db="EMBL/GenBank/DDBJ databases">
        <title>Draft genome sequnece of Fervidicola ferrireducens strain Y170.</title>
        <authorList>
            <person name="Patel B.K."/>
        </authorList>
    </citation>
    <scope>NUCLEOTIDE SEQUENCE [LARGE SCALE GENOMIC DNA]</scope>
    <source>
        <strain evidence="2 3">Y170</strain>
    </source>
</reference>
<name>A0A140L358_9FIRM</name>
<dbReference type="SUPFAM" id="SSF51556">
    <property type="entry name" value="Metallo-dependent hydrolases"/>
    <property type="match status" value="1"/>
</dbReference>
<dbReference type="InterPro" id="IPR032466">
    <property type="entry name" value="Metal_Hydrolase"/>
</dbReference>
<dbReference type="InterPro" id="IPR051781">
    <property type="entry name" value="Metallo-dep_Hydrolase"/>
</dbReference>